<evidence type="ECO:0000313" key="3">
    <source>
        <dbReference type="EMBL" id="OAX36493.1"/>
    </source>
</evidence>
<evidence type="ECO:0000313" key="4">
    <source>
        <dbReference type="Proteomes" id="UP000092154"/>
    </source>
</evidence>
<organism evidence="3 4">
    <name type="scientific">Rhizopogon vinicolor AM-OR11-026</name>
    <dbReference type="NCBI Taxonomy" id="1314800"/>
    <lineage>
        <taxon>Eukaryota</taxon>
        <taxon>Fungi</taxon>
        <taxon>Dikarya</taxon>
        <taxon>Basidiomycota</taxon>
        <taxon>Agaricomycotina</taxon>
        <taxon>Agaricomycetes</taxon>
        <taxon>Agaricomycetidae</taxon>
        <taxon>Boletales</taxon>
        <taxon>Suillineae</taxon>
        <taxon>Rhizopogonaceae</taxon>
        <taxon>Rhizopogon</taxon>
    </lineage>
</organism>
<feature type="compositionally biased region" description="Polar residues" evidence="1">
    <location>
        <begin position="1"/>
        <end position="15"/>
    </location>
</feature>
<feature type="region of interest" description="Disordered" evidence="1">
    <location>
        <begin position="1"/>
        <end position="79"/>
    </location>
</feature>
<feature type="transmembrane region" description="Helical" evidence="2">
    <location>
        <begin position="86"/>
        <end position="108"/>
    </location>
</feature>
<evidence type="ECO:0000256" key="2">
    <source>
        <dbReference type="SAM" id="Phobius"/>
    </source>
</evidence>
<name>A0A1B7MV49_9AGAM</name>
<feature type="compositionally biased region" description="Polar residues" evidence="1">
    <location>
        <begin position="58"/>
        <end position="79"/>
    </location>
</feature>
<dbReference type="InParanoid" id="A0A1B7MV49"/>
<accession>A0A1B7MV49</accession>
<keyword evidence="4" id="KW-1185">Reference proteome</keyword>
<sequence length="565" mass="63177">MSKNSINMNDSSNSFSREDHRPHRLSLCCAEAGPQNNSKTPTSPSVTLEKGAYRMRAPQSTRPGSSLSQGTTSAKQPSLHSPNRKIVVLISVLAFASIMCFCIAYYLFTTRFARSCTSVVPLPADSVPKVNPFPPAVHDAQSKYLAYFPHSGLHNQRIALENALVLAKLLNRTLLVPFLRLGKPIHYVSLEKLKRFNTFSSEVGLEHCALVPVGVSTTVECEGYGEWTQVPWQWVVDLHTMGETIGVRMVQWNGGAEWMSISDADTLTLQDTGLYDFRFLDTLDNVSPRRDKYQSSVYIPSLAQAPEKLLQIGTLFGSSRLRLRQAESKSIRRDVRRGMAFTNLDLSRVTDNICDALGGVYFGAHLRIGDGQFKEQSADNARIVWWKLVHHVFGADLEETMRLEQRLMARDGHSDQDLDPPLVQPDLPSLRVPHPLMPPLPDTVKPQVRCRAPLHTSLPLRKLNVPIYIATDSQDPLADPLFSIYLQTFPCIFFLSDFTSQLAPLDALLNPYDQVPLKEFSIPVLDAMVLARARDVVVTDGSTFGAFVKDVLWRRHLGLEIVQRG</sequence>
<evidence type="ECO:0000256" key="1">
    <source>
        <dbReference type="SAM" id="MobiDB-lite"/>
    </source>
</evidence>
<dbReference type="PANTHER" id="PTHR36050:SF1">
    <property type="entry name" value="O-FUCOSYLTRANSFERASE 30"/>
    <property type="match status" value="1"/>
</dbReference>
<dbReference type="EMBL" id="KV448412">
    <property type="protein sequence ID" value="OAX36493.1"/>
    <property type="molecule type" value="Genomic_DNA"/>
</dbReference>
<keyword evidence="2" id="KW-0472">Membrane</keyword>
<dbReference type="Proteomes" id="UP000092154">
    <property type="component" value="Unassembled WGS sequence"/>
</dbReference>
<dbReference type="OrthoDB" id="1882547at2759"/>
<protein>
    <recommendedName>
        <fullName evidence="5">CigA protein</fullName>
    </recommendedName>
</protein>
<keyword evidence="2" id="KW-0812">Transmembrane</keyword>
<dbReference type="PANTHER" id="PTHR36050">
    <property type="entry name" value="O-FUCOSYLTRANSFERASE 30"/>
    <property type="match status" value="1"/>
</dbReference>
<keyword evidence="2" id="KW-1133">Transmembrane helix</keyword>
<reference evidence="3 4" key="1">
    <citation type="submission" date="2016-06" db="EMBL/GenBank/DDBJ databases">
        <title>Comparative genomics of the ectomycorrhizal sister species Rhizopogon vinicolor and Rhizopogon vesiculosus (Basidiomycota: Boletales) reveals a divergence of the mating type B locus.</title>
        <authorList>
            <consortium name="DOE Joint Genome Institute"/>
            <person name="Mujic A.B."/>
            <person name="Kuo A."/>
            <person name="Tritt A."/>
            <person name="Lipzen A."/>
            <person name="Chen C."/>
            <person name="Johnson J."/>
            <person name="Sharma A."/>
            <person name="Barry K."/>
            <person name="Grigoriev I.V."/>
            <person name="Spatafora J.W."/>
        </authorList>
    </citation>
    <scope>NUCLEOTIDE SEQUENCE [LARGE SCALE GENOMIC DNA]</scope>
    <source>
        <strain evidence="3 4">AM-OR11-026</strain>
    </source>
</reference>
<gene>
    <name evidence="3" type="ORF">K503DRAFT_825202</name>
</gene>
<evidence type="ECO:0008006" key="5">
    <source>
        <dbReference type="Google" id="ProtNLM"/>
    </source>
</evidence>
<feature type="compositionally biased region" description="Polar residues" evidence="1">
    <location>
        <begin position="34"/>
        <end position="46"/>
    </location>
</feature>
<proteinExistence type="predicted"/>
<dbReference type="AlphaFoldDB" id="A0A1B7MV49"/>
<dbReference type="STRING" id="1314800.A0A1B7MV49"/>